<sequence length="229" mass="26194">MGDHGPNVGDHRFHETVALEEKNPMLYISIPKSLRNTSKQAKLLKANSKKLISHYDLYATFIDIAESLGADIPSDITFHGQSLFTSIPDGRDCRQLGISPMYCNCRYKRAPPLTSKDPLFHKIIEAIFKKVNETMASHADKCKFPIYSPNFQPIMQGIFYPGTTQNLKIFRVIFETQPDNARWETAVYVKFFHNSTVEIQNFLNIGNRLNPFGPRCNVKLREICFCKDS</sequence>
<name>A0A914PGU1_9BILA</name>
<evidence type="ECO:0000313" key="2">
    <source>
        <dbReference type="WBParaSite" id="PDA_v2.g17019.t1"/>
    </source>
</evidence>
<keyword evidence="1" id="KW-1185">Reference proteome</keyword>
<dbReference type="SUPFAM" id="SSF53649">
    <property type="entry name" value="Alkaline phosphatase-like"/>
    <property type="match status" value="1"/>
</dbReference>
<dbReference type="WBParaSite" id="PDA_v2.g17019.t1">
    <property type="protein sequence ID" value="PDA_v2.g17019.t1"/>
    <property type="gene ID" value="PDA_v2.g17019"/>
</dbReference>
<dbReference type="GO" id="GO:0005615">
    <property type="term" value="C:extracellular space"/>
    <property type="evidence" value="ECO:0007669"/>
    <property type="project" value="TreeGrafter"/>
</dbReference>
<accession>A0A914PGU1</accession>
<dbReference type="PANTHER" id="PTHR10974">
    <property type="entry name" value="FI08016P-RELATED"/>
    <property type="match status" value="1"/>
</dbReference>
<dbReference type="PANTHER" id="PTHR10974:SF75">
    <property type="entry name" value="SULFATASE DOMAIN-CONTAINING PROTEIN"/>
    <property type="match status" value="1"/>
</dbReference>
<reference evidence="2" key="1">
    <citation type="submission" date="2022-11" db="UniProtKB">
        <authorList>
            <consortium name="WormBaseParasite"/>
        </authorList>
    </citation>
    <scope>IDENTIFICATION</scope>
</reference>
<organism evidence="1 2">
    <name type="scientific">Panagrolaimus davidi</name>
    <dbReference type="NCBI Taxonomy" id="227884"/>
    <lineage>
        <taxon>Eukaryota</taxon>
        <taxon>Metazoa</taxon>
        <taxon>Ecdysozoa</taxon>
        <taxon>Nematoda</taxon>
        <taxon>Chromadorea</taxon>
        <taxon>Rhabditida</taxon>
        <taxon>Tylenchina</taxon>
        <taxon>Panagrolaimomorpha</taxon>
        <taxon>Panagrolaimoidea</taxon>
        <taxon>Panagrolaimidae</taxon>
        <taxon>Panagrolaimus</taxon>
    </lineage>
</organism>
<dbReference type="Proteomes" id="UP000887578">
    <property type="component" value="Unplaced"/>
</dbReference>
<dbReference type="InterPro" id="IPR017850">
    <property type="entry name" value="Alkaline_phosphatase_core_sf"/>
</dbReference>
<dbReference type="Pfam" id="PF02995">
    <property type="entry name" value="DUF229"/>
    <property type="match status" value="1"/>
</dbReference>
<dbReference type="InterPro" id="IPR004245">
    <property type="entry name" value="DUF229"/>
</dbReference>
<dbReference type="AlphaFoldDB" id="A0A914PGU1"/>
<proteinExistence type="predicted"/>
<dbReference type="Gene3D" id="3.40.720.10">
    <property type="entry name" value="Alkaline Phosphatase, subunit A"/>
    <property type="match status" value="1"/>
</dbReference>
<protein>
    <submittedName>
        <fullName evidence="2">Uncharacterized protein</fullName>
    </submittedName>
</protein>
<evidence type="ECO:0000313" key="1">
    <source>
        <dbReference type="Proteomes" id="UP000887578"/>
    </source>
</evidence>